<keyword evidence="2" id="KW-1185">Reference proteome</keyword>
<evidence type="ECO:0000313" key="1">
    <source>
        <dbReference type="EMBL" id="MED6284664.1"/>
    </source>
</evidence>
<gene>
    <name evidence="1" type="ORF">CHARACLAT_021291</name>
</gene>
<comment type="caution">
    <text evidence="1">The sequence shown here is derived from an EMBL/GenBank/DDBJ whole genome shotgun (WGS) entry which is preliminary data.</text>
</comment>
<dbReference type="EMBL" id="JAHUTJ010051255">
    <property type="protein sequence ID" value="MED6284664.1"/>
    <property type="molecule type" value="Genomic_DNA"/>
</dbReference>
<dbReference type="Proteomes" id="UP001352852">
    <property type="component" value="Unassembled WGS sequence"/>
</dbReference>
<reference evidence="1 2" key="1">
    <citation type="submission" date="2021-06" db="EMBL/GenBank/DDBJ databases">
        <authorList>
            <person name="Palmer J.M."/>
        </authorList>
    </citation>
    <scope>NUCLEOTIDE SEQUENCE [LARGE SCALE GENOMIC DNA]</scope>
    <source>
        <strain evidence="1 2">CL_MEX2019</strain>
        <tissue evidence="1">Muscle</tissue>
    </source>
</reference>
<name>A0ABU7EFS0_9TELE</name>
<proteinExistence type="predicted"/>
<sequence length="77" mass="8508">MVSTDSPASHFPQTLTEQINRRLYPAATVPAQEEEPGNCFPESALFQPTGCWSATVVPWSNRRHYGSAECVADPFKP</sequence>
<organism evidence="1 2">
    <name type="scientific">Characodon lateralis</name>
    <dbReference type="NCBI Taxonomy" id="208331"/>
    <lineage>
        <taxon>Eukaryota</taxon>
        <taxon>Metazoa</taxon>
        <taxon>Chordata</taxon>
        <taxon>Craniata</taxon>
        <taxon>Vertebrata</taxon>
        <taxon>Euteleostomi</taxon>
        <taxon>Actinopterygii</taxon>
        <taxon>Neopterygii</taxon>
        <taxon>Teleostei</taxon>
        <taxon>Neoteleostei</taxon>
        <taxon>Acanthomorphata</taxon>
        <taxon>Ovalentaria</taxon>
        <taxon>Atherinomorphae</taxon>
        <taxon>Cyprinodontiformes</taxon>
        <taxon>Goodeidae</taxon>
        <taxon>Characodon</taxon>
    </lineage>
</organism>
<accession>A0ABU7EFS0</accession>
<evidence type="ECO:0000313" key="2">
    <source>
        <dbReference type="Proteomes" id="UP001352852"/>
    </source>
</evidence>
<protein>
    <submittedName>
        <fullName evidence="1">Uncharacterized protein</fullName>
    </submittedName>
</protein>